<name>A0AC60NZY7_IXOPE</name>
<proteinExistence type="predicted"/>
<organism evidence="1 2">
    <name type="scientific">Ixodes persulcatus</name>
    <name type="common">Taiga tick</name>
    <dbReference type="NCBI Taxonomy" id="34615"/>
    <lineage>
        <taxon>Eukaryota</taxon>
        <taxon>Metazoa</taxon>
        <taxon>Ecdysozoa</taxon>
        <taxon>Arthropoda</taxon>
        <taxon>Chelicerata</taxon>
        <taxon>Arachnida</taxon>
        <taxon>Acari</taxon>
        <taxon>Parasitiformes</taxon>
        <taxon>Ixodida</taxon>
        <taxon>Ixodoidea</taxon>
        <taxon>Ixodidae</taxon>
        <taxon>Ixodinae</taxon>
        <taxon>Ixodes</taxon>
    </lineage>
</organism>
<keyword evidence="2" id="KW-1185">Reference proteome</keyword>
<evidence type="ECO:0000313" key="2">
    <source>
        <dbReference type="Proteomes" id="UP000805193"/>
    </source>
</evidence>
<sequence>MQEALQTRVSGRSTVLDGPDGRRCFLSEVAPAPSLSLAYHSARRLMSLERYEKAADCYDRLLKLWEDCTVAKLERVHCLLNCGRFEDCVQLCGQLLGAASVEETSTDCPSAFPDDGDGVVFGRLSSTEPSSSASHAVKLQLRTIAFHFYRGSSLASLERYEDALEDIRWLVVILVSLVEVVGESAETPAKRPKLDGNADNVVEGEVGVVDPNSRQHPTLSPSDACDVCHLKSKLLVKPGRDRVRQDLLGSAYNHLQAAIVTWPGNIDAAYNLSVLLIATGKLEAARIVWQQFKEGARRNGAELNGALVHSSSVGAAQEQYLDEKLASNS</sequence>
<comment type="caution">
    <text evidence="1">The sequence shown here is derived from an EMBL/GenBank/DDBJ whole genome shotgun (WGS) entry which is preliminary data.</text>
</comment>
<protein>
    <submittedName>
        <fullName evidence="1">Uncharacterized protein</fullName>
    </submittedName>
</protein>
<dbReference type="Proteomes" id="UP000805193">
    <property type="component" value="Unassembled WGS sequence"/>
</dbReference>
<gene>
    <name evidence="1" type="ORF">HPB47_010116</name>
</gene>
<dbReference type="EMBL" id="JABSTQ010011328">
    <property type="protein sequence ID" value="KAG0412725.1"/>
    <property type="molecule type" value="Genomic_DNA"/>
</dbReference>
<accession>A0AC60NZY7</accession>
<evidence type="ECO:0000313" key="1">
    <source>
        <dbReference type="EMBL" id="KAG0412725.1"/>
    </source>
</evidence>
<reference evidence="1 2" key="1">
    <citation type="journal article" date="2020" name="Cell">
        <title>Large-Scale Comparative Analyses of Tick Genomes Elucidate Their Genetic Diversity and Vector Capacities.</title>
        <authorList>
            <consortium name="Tick Genome and Microbiome Consortium (TIGMIC)"/>
            <person name="Jia N."/>
            <person name="Wang J."/>
            <person name="Shi W."/>
            <person name="Du L."/>
            <person name="Sun Y."/>
            <person name="Zhan W."/>
            <person name="Jiang J.F."/>
            <person name="Wang Q."/>
            <person name="Zhang B."/>
            <person name="Ji P."/>
            <person name="Bell-Sakyi L."/>
            <person name="Cui X.M."/>
            <person name="Yuan T.T."/>
            <person name="Jiang B.G."/>
            <person name="Yang W.F."/>
            <person name="Lam T.T."/>
            <person name="Chang Q.C."/>
            <person name="Ding S.J."/>
            <person name="Wang X.J."/>
            <person name="Zhu J.G."/>
            <person name="Ruan X.D."/>
            <person name="Zhao L."/>
            <person name="Wei J.T."/>
            <person name="Ye R.Z."/>
            <person name="Que T.C."/>
            <person name="Du C.H."/>
            <person name="Zhou Y.H."/>
            <person name="Cheng J.X."/>
            <person name="Dai P.F."/>
            <person name="Guo W.B."/>
            <person name="Han X.H."/>
            <person name="Huang E.J."/>
            <person name="Li L.F."/>
            <person name="Wei W."/>
            <person name="Gao Y.C."/>
            <person name="Liu J.Z."/>
            <person name="Shao H.Z."/>
            <person name="Wang X."/>
            <person name="Wang C.C."/>
            <person name="Yang T.C."/>
            <person name="Huo Q.B."/>
            <person name="Li W."/>
            <person name="Chen H.Y."/>
            <person name="Chen S.E."/>
            <person name="Zhou L.G."/>
            <person name="Ni X.B."/>
            <person name="Tian J.H."/>
            <person name="Sheng Y."/>
            <person name="Liu T."/>
            <person name="Pan Y.S."/>
            <person name="Xia L.Y."/>
            <person name="Li J."/>
            <person name="Zhao F."/>
            <person name="Cao W.C."/>
        </authorList>
    </citation>
    <scope>NUCLEOTIDE SEQUENCE [LARGE SCALE GENOMIC DNA]</scope>
    <source>
        <strain evidence="1">Iper-2018</strain>
    </source>
</reference>